<sequence>MKYYTSLYVALIIALCQAVSALIRNSNTPQAFLIPELNNNEKNEFNNNEKNEMNNNLNNEFNNNEENCDIQKIAEEMMENLLNENDMYTNIMLSLQNRLSDDYLCSEPKYENICIHEKDKISLSFPCSNPKYEKLIHKFTFKKLCNSKAAFNNTLLKSFIEEDEEQNTFSLMLKQFKILLTCVDDELKDIYKESIDLLVDLKTSITELTQKLWSGKMVNVLKKREFLIAGILCELRNGNKSPLISKSLEFENLGILKMNNEELLNEAYNAFSDYYYFFPYFIQKLLEKGGMIERLIKIHENLTKYRTKDMVNKINAQSKGEVLNNEDILNKLNAYKHYTKHVNNNNNNNNNQQVNNNNNNNNNQQVNNNNNNNNNQVNNNNYNNNNQVNNNNYNNNNQVNNNNNNNQQVNNNNNYNNQLNNNNFNNNLQVNKNDKHVPKNNHTTATHTNNILYNPLYSINPEKPKDIIKLLKDLIKYLHIVKFENNEPTTNIDEEGIRKLLENSFFDLNDDILIVRLLLKPQTVILTVIQSFMLMTPSPSRDAKAYCKKALINDQLVPTNDTNILSEENELVNNFSTKYVLIYEKMKLQELKEMEENKLKMKYSKTNLSALQVTNPQNNKDKNDASNKNNNPNNSSTPLIAVVTDLSGEKTEDIINNNVDIATLSVGVQNTFQGPNAKAGNKNYPRFYNEEEEEEEENENEKNNTFMVNSFYENMSFFKFFEIKFKEDNQIIKNIIHIIHKKTNKIIIINIDTTYFEEFVNIFRFDNVPFIHFNFYICNFYSLPYHEEALKKIKKIYKMFCKHRDNEEYVYLLQDEKIIKENMEKEDKNNKDKMDKIKELKTNDEIDKLYTTEEGKKKKKKS</sequence>
<evidence type="ECO:0000313" key="4">
    <source>
        <dbReference type="EMBL" id="ETW31018.1"/>
    </source>
</evidence>
<feature type="compositionally biased region" description="Low complexity" evidence="2">
    <location>
        <begin position="342"/>
        <end position="431"/>
    </location>
</feature>
<keyword evidence="3" id="KW-0732">Signal</keyword>
<proteinExistence type="predicted"/>
<gene>
    <name evidence="4" type="ORF">PFFCH_01552</name>
</gene>
<feature type="signal peptide" evidence="3">
    <location>
        <begin position="1"/>
        <end position="21"/>
    </location>
</feature>
<evidence type="ECO:0000256" key="3">
    <source>
        <dbReference type="SAM" id="SignalP"/>
    </source>
</evidence>
<reference evidence="4 5" key="1">
    <citation type="submission" date="2013-02" db="EMBL/GenBank/DDBJ databases">
        <title>The Genome Annotation of Plasmodium falciparum FCH/4.</title>
        <authorList>
            <consortium name="The Broad Institute Genome Sequencing Platform"/>
            <consortium name="The Broad Institute Genome Sequencing Center for Infectious Disease"/>
            <person name="Neafsey D."/>
            <person name="Hoffman S."/>
            <person name="Volkman S."/>
            <person name="Rosenthal P."/>
            <person name="Walker B."/>
            <person name="Young S.K."/>
            <person name="Zeng Q."/>
            <person name="Gargeya S."/>
            <person name="Fitzgerald M."/>
            <person name="Haas B."/>
            <person name="Abouelleil A."/>
            <person name="Allen A.W."/>
            <person name="Alvarado L."/>
            <person name="Arachchi H.M."/>
            <person name="Berlin A.M."/>
            <person name="Chapman S.B."/>
            <person name="Gainer-Dewar J."/>
            <person name="Goldberg J."/>
            <person name="Griggs A."/>
            <person name="Gujja S."/>
            <person name="Hansen M."/>
            <person name="Howarth C."/>
            <person name="Imamovic A."/>
            <person name="Ireland A."/>
            <person name="Larimer J."/>
            <person name="McCowan C."/>
            <person name="Murphy C."/>
            <person name="Pearson M."/>
            <person name="Poon T.W."/>
            <person name="Priest M."/>
            <person name="Roberts A."/>
            <person name="Saif S."/>
            <person name="Shea T."/>
            <person name="Sisk P."/>
            <person name="Sykes S."/>
            <person name="Wortman J."/>
            <person name="Nusbaum C."/>
            <person name="Birren B."/>
        </authorList>
    </citation>
    <scope>NUCLEOTIDE SEQUENCE [LARGE SCALE GENOMIC DNA]</scope>
    <source>
        <strain evidence="4 5">FCH/4</strain>
    </source>
</reference>
<evidence type="ECO:0000256" key="1">
    <source>
        <dbReference type="SAM" id="Coils"/>
    </source>
</evidence>
<dbReference type="InterPro" id="IPR053095">
    <property type="entry name" value="Actin-binding/GATA_Znf"/>
</dbReference>
<evidence type="ECO:0000313" key="5">
    <source>
        <dbReference type="Proteomes" id="UP000030656"/>
    </source>
</evidence>
<name>A0A024VRT7_PLAFA</name>
<dbReference type="EMBL" id="KI927875">
    <property type="protein sequence ID" value="ETW31018.1"/>
    <property type="molecule type" value="Genomic_DNA"/>
</dbReference>
<feature type="compositionally biased region" description="Low complexity" evidence="2">
    <location>
        <begin position="626"/>
        <end position="636"/>
    </location>
</feature>
<feature type="region of interest" description="Disordered" evidence="2">
    <location>
        <begin position="609"/>
        <end position="638"/>
    </location>
</feature>
<feature type="chain" id="PRO_5001536421" evidence="3">
    <location>
        <begin position="22"/>
        <end position="862"/>
    </location>
</feature>
<accession>A0A024VRT7</accession>
<protein>
    <submittedName>
        <fullName evidence="4">Uncharacterized protein</fullName>
    </submittedName>
</protein>
<dbReference type="AlphaFoldDB" id="A0A024VRT7"/>
<keyword evidence="1" id="KW-0175">Coiled coil</keyword>
<feature type="region of interest" description="Disordered" evidence="2">
    <location>
        <begin position="340"/>
        <end position="432"/>
    </location>
</feature>
<evidence type="ECO:0000256" key="2">
    <source>
        <dbReference type="SAM" id="MobiDB-lite"/>
    </source>
</evidence>
<reference evidence="4 5" key="2">
    <citation type="submission" date="2013-02" db="EMBL/GenBank/DDBJ databases">
        <title>The Genome Sequence of Plasmodium falciparum FCH/4.</title>
        <authorList>
            <consortium name="The Broad Institute Genome Sequencing Platform"/>
            <consortium name="The Broad Institute Genome Sequencing Center for Infectious Disease"/>
            <person name="Neafsey D."/>
            <person name="Cheeseman I."/>
            <person name="Volkman S."/>
            <person name="Adams J."/>
            <person name="Walker B."/>
            <person name="Young S.K."/>
            <person name="Zeng Q."/>
            <person name="Gargeya S."/>
            <person name="Fitzgerald M."/>
            <person name="Haas B."/>
            <person name="Abouelleil A."/>
            <person name="Alvarado L."/>
            <person name="Arachchi H.M."/>
            <person name="Berlin A.M."/>
            <person name="Chapman S.B."/>
            <person name="Dewar J."/>
            <person name="Goldberg J."/>
            <person name="Griggs A."/>
            <person name="Gujja S."/>
            <person name="Hansen M."/>
            <person name="Howarth C."/>
            <person name="Imamovic A."/>
            <person name="Larimer J."/>
            <person name="McCowan C."/>
            <person name="Murphy C."/>
            <person name="Neiman D."/>
            <person name="Pearson M."/>
            <person name="Priest M."/>
            <person name="Roberts A."/>
            <person name="Saif S."/>
            <person name="Shea T."/>
            <person name="Sisk P."/>
            <person name="Sykes S."/>
            <person name="Wortman J."/>
            <person name="Nusbaum C."/>
            <person name="Birren B."/>
        </authorList>
    </citation>
    <scope>NUCLEOTIDE SEQUENCE [LARGE SCALE GENOMIC DNA]</scope>
    <source>
        <strain evidence="4 5">FCH/4</strain>
    </source>
</reference>
<dbReference type="OrthoDB" id="377662at2759"/>
<dbReference type="Proteomes" id="UP000030656">
    <property type="component" value="Unassembled WGS sequence"/>
</dbReference>
<feature type="coiled-coil region" evidence="1">
    <location>
        <begin position="40"/>
        <end position="98"/>
    </location>
</feature>
<dbReference type="PANTHER" id="PTHR23246:SF13">
    <property type="entry name" value="GH12359P"/>
    <property type="match status" value="1"/>
</dbReference>
<organism evidence="4 5">
    <name type="scientific">Plasmodium falciparum FCH/4</name>
    <dbReference type="NCBI Taxonomy" id="1036724"/>
    <lineage>
        <taxon>Eukaryota</taxon>
        <taxon>Sar</taxon>
        <taxon>Alveolata</taxon>
        <taxon>Apicomplexa</taxon>
        <taxon>Aconoidasida</taxon>
        <taxon>Haemosporida</taxon>
        <taxon>Plasmodiidae</taxon>
        <taxon>Plasmodium</taxon>
        <taxon>Plasmodium (Laverania)</taxon>
    </lineage>
</organism>
<dbReference type="PANTHER" id="PTHR23246">
    <property type="entry name" value="NEW-GLUE PROTEIN"/>
    <property type="match status" value="1"/>
</dbReference>